<sequence length="215" mass="25072">MCAMDRRERALISQLHFPHSLGEAISFLKYPVCVRFEDGSFIQENNRFEKLIRSSFNSCDEWFDSLTLECKLQLSRAEIESCSSVYGVNCNNDILLNNMLWSVIIESVITPCGYFFIWRFIWVANDNLSSFVVSKYTNELIVLSDEYVGIEPYLIGFSHHYSSAKMNITVSKSKKKTMKLFKRHGFSSRDLWLDEMIRTEKILPLYAKVKEILGR</sequence>
<dbReference type="AlphaFoldDB" id="A0A0D3RK85"/>
<proteinExistence type="predicted"/>
<evidence type="ECO:0000313" key="1">
    <source>
        <dbReference type="EMBL" id="AJS10128.1"/>
    </source>
</evidence>
<geneLocation type="plasmid" evidence="1">
    <name>pKP12226</name>
</geneLocation>
<dbReference type="NCBIfam" id="NF010273">
    <property type="entry name" value="PRK13719.1-2"/>
    <property type="match status" value="1"/>
</dbReference>
<organism evidence="1">
    <name type="scientific">Klebsiella pneumoniae</name>
    <dbReference type="NCBI Taxonomy" id="573"/>
    <lineage>
        <taxon>Bacteria</taxon>
        <taxon>Pseudomonadati</taxon>
        <taxon>Pseudomonadota</taxon>
        <taxon>Gammaproteobacteria</taxon>
        <taxon>Enterobacterales</taxon>
        <taxon>Enterobacteriaceae</taxon>
        <taxon>Klebsiella/Raoultella group</taxon>
        <taxon>Klebsiella</taxon>
        <taxon>Klebsiella pneumoniae complex</taxon>
    </lineage>
</organism>
<keyword evidence="1" id="KW-0614">Plasmid</keyword>
<gene>
    <name evidence="1" type="primary">traJ</name>
</gene>
<protein>
    <submittedName>
        <fullName evidence="1">Conjugal transfer pilus assembly protein</fullName>
    </submittedName>
</protein>
<dbReference type="EMBL" id="KP453775">
    <property type="protein sequence ID" value="AJS10128.1"/>
    <property type="molecule type" value="Genomic_DNA"/>
</dbReference>
<reference evidence="1" key="1">
    <citation type="journal article" date="2015" name="Antimicrob. Agents Chemother.">
        <title>A Plasmid Bearing the blaCTX-M-15 Gene and Phage P1-Like Sequences from a Sequence Type 11 Klebsiella pneumoniae Isolate.</title>
        <authorList>
            <person name="Shin J."/>
            <person name="Ko K.S."/>
        </authorList>
    </citation>
    <scope>NUCLEOTIDE SEQUENCE</scope>
    <source>
        <strain evidence="1">ST11</strain>
        <plasmid evidence="1">pKP12226</plasmid>
    </source>
</reference>
<dbReference type="RefSeq" id="WP_000332520.1">
    <property type="nucleotide sequence ID" value="NZ_CANDXR010000003.1"/>
</dbReference>
<name>A0A0D3RK85_KLEPN</name>
<accession>A0A0D3RK85</accession>
<dbReference type="Gene3D" id="3.30.450.20">
    <property type="entry name" value="PAS domain"/>
    <property type="match status" value="1"/>
</dbReference>